<dbReference type="AlphaFoldDB" id="A0A9E7UAJ6"/>
<protein>
    <submittedName>
        <fullName evidence="2">Uncharacterized protein</fullName>
    </submittedName>
</protein>
<organism evidence="2 3">
    <name type="scientific">Salinirubellus salinus</name>
    <dbReference type="NCBI Taxonomy" id="1364945"/>
    <lineage>
        <taxon>Archaea</taxon>
        <taxon>Methanobacteriati</taxon>
        <taxon>Methanobacteriota</taxon>
        <taxon>Stenosarchaea group</taxon>
        <taxon>Halobacteria</taxon>
        <taxon>Halobacteriales</taxon>
        <taxon>Natronomonadaceae</taxon>
        <taxon>Salinirubellus</taxon>
    </lineage>
</organism>
<dbReference type="RefSeq" id="WP_260644136.1">
    <property type="nucleotide sequence ID" value="NZ_CP104004.1"/>
</dbReference>
<sequence>MTDTTTFSVKVDADVCDRFRDAVREENGKLRGELGRTVESLMLGYVRTRDSELAAATNAEILAEIRALRKEGATPDSLRKKKDSSGDGEIAEEATPDGGGGVVTSVSTSTGSKSTDANEYPDWYTPAELAEVSTPQYPNERLSKSQAEDVCEAADRGVEMCLDMSDAIQAATEYYSRIDAALPLFRAGLRRELWSANDRDRIRTTLKNQLNSDHKRQSWTERVLSQLVPAKNLSGTGVDYPDSGVKILRGDGQTATDAAFVRYAQTVLDILGEAESRAELDNEFYRCMDAIDALEQHATKGERLAADARRMFDELPESVATEKQSDQKSESNETVADGSSSPTDDGGEMGDERPDDTADDAEEPDYEPLDSIWTDERPEGVRDGFEAVYREYRKEVYTTSDESTYVYPRVRAELFTFACGGLPEGSLVEGIVELDRRYRESVDWTRDAEYPEVDSDKYPEYAKRLSKPDMLRSLL</sequence>
<evidence type="ECO:0000313" key="2">
    <source>
        <dbReference type="EMBL" id="UWM57031.1"/>
    </source>
</evidence>
<keyword evidence="2" id="KW-0614">Plasmid</keyword>
<gene>
    <name evidence="2" type="ORF">N0B31_21560</name>
</gene>
<keyword evidence="3" id="KW-1185">Reference proteome</keyword>
<feature type="region of interest" description="Disordered" evidence="1">
    <location>
        <begin position="72"/>
        <end position="121"/>
    </location>
</feature>
<dbReference type="GeneID" id="74945068"/>
<feature type="compositionally biased region" description="Polar residues" evidence="1">
    <location>
        <begin position="332"/>
        <end position="343"/>
    </location>
</feature>
<geneLocation type="plasmid" evidence="2 3">
    <name>unnamed1</name>
</geneLocation>
<feature type="compositionally biased region" description="Acidic residues" evidence="1">
    <location>
        <begin position="357"/>
        <end position="368"/>
    </location>
</feature>
<proteinExistence type="predicted"/>
<name>A0A9E7UAJ6_9EURY</name>
<feature type="region of interest" description="Disordered" evidence="1">
    <location>
        <begin position="317"/>
        <end position="377"/>
    </location>
</feature>
<feature type="compositionally biased region" description="Low complexity" evidence="1">
    <location>
        <begin position="103"/>
        <end position="115"/>
    </location>
</feature>
<dbReference type="Proteomes" id="UP001057580">
    <property type="component" value="Plasmid unnamed1"/>
</dbReference>
<dbReference type="KEGG" id="ssai:N0B31_21560"/>
<accession>A0A9E7UAJ6</accession>
<evidence type="ECO:0000256" key="1">
    <source>
        <dbReference type="SAM" id="MobiDB-lite"/>
    </source>
</evidence>
<dbReference type="EMBL" id="CP104004">
    <property type="protein sequence ID" value="UWM57031.1"/>
    <property type="molecule type" value="Genomic_DNA"/>
</dbReference>
<evidence type="ECO:0000313" key="3">
    <source>
        <dbReference type="Proteomes" id="UP001057580"/>
    </source>
</evidence>
<reference evidence="2" key="1">
    <citation type="submission" date="2022-09" db="EMBL/GenBank/DDBJ databases">
        <title>Diverse halophilic archaea isolated from saline environments.</title>
        <authorList>
            <person name="Cui H.-L."/>
        </authorList>
    </citation>
    <scope>NUCLEOTIDE SEQUENCE</scope>
    <source>
        <strain evidence="2">ZS-35-S2</strain>
        <plasmid evidence="2">unnamed1</plasmid>
    </source>
</reference>